<dbReference type="EMBL" id="CP051152">
    <property type="protein sequence ID" value="QJQ05536.1"/>
    <property type="molecule type" value="Genomic_DNA"/>
</dbReference>
<organism evidence="1 2">
    <name type="scientific">Undibacterium piscinae</name>
    <dbReference type="NCBI Taxonomy" id="2495591"/>
    <lineage>
        <taxon>Bacteria</taxon>
        <taxon>Pseudomonadati</taxon>
        <taxon>Pseudomonadota</taxon>
        <taxon>Betaproteobacteria</taxon>
        <taxon>Burkholderiales</taxon>
        <taxon>Oxalobacteraceae</taxon>
        <taxon>Undibacterium</taxon>
    </lineage>
</organism>
<dbReference type="AlphaFoldDB" id="A0A6M4A2G0"/>
<proteinExistence type="predicted"/>
<keyword evidence="2" id="KW-1185">Reference proteome</keyword>
<gene>
    <name evidence="1" type="ORF">EJG51_006365</name>
</gene>
<protein>
    <submittedName>
        <fullName evidence="1">Uncharacterized protein</fullName>
    </submittedName>
</protein>
<dbReference type="KEGG" id="upi:EJG51_006365"/>
<accession>A0A6M4A2G0</accession>
<dbReference type="OrthoDB" id="7019622at2"/>
<sequence>MLTMKSLPKPLAAVLLTMLLTILTAVFSASAIADERAFPAEAKRAVLTVTKLGDLLIDGKLRATTPATRVFNEDGFILTSSSMDSVKAPILYTETEFGEIARVWLLNAEEAIKYKVKK</sequence>
<evidence type="ECO:0000313" key="1">
    <source>
        <dbReference type="EMBL" id="QJQ05536.1"/>
    </source>
</evidence>
<dbReference type="Proteomes" id="UP000274350">
    <property type="component" value="Chromosome"/>
</dbReference>
<evidence type="ECO:0000313" key="2">
    <source>
        <dbReference type="Proteomes" id="UP000274350"/>
    </source>
</evidence>
<reference evidence="1 2" key="1">
    <citation type="journal article" date="2019" name="Int. J. Syst. Evol. Microbiol.">
        <title>Undibacterium piscinae sp. nov., isolated from Korean shiner intestine.</title>
        <authorList>
            <person name="Lee S.Y."/>
            <person name="Kang W."/>
            <person name="Kim P.S."/>
            <person name="Kim H.S."/>
            <person name="Sung H."/>
            <person name="Shin N.R."/>
            <person name="Whon T.W."/>
            <person name="Yun J.H."/>
            <person name="Lee J.Y."/>
            <person name="Lee J.Y."/>
            <person name="Jung M.J."/>
            <person name="Jeong Y.S."/>
            <person name="Tak E.J."/>
            <person name="Han J.E."/>
            <person name="Hyun D.W."/>
            <person name="Kang M.S."/>
            <person name="Lee K.E."/>
            <person name="Lee B.H."/>
            <person name="Bae J.W."/>
        </authorList>
    </citation>
    <scope>NUCLEOTIDE SEQUENCE [LARGE SCALE GENOMIC DNA]</scope>
    <source>
        <strain evidence="1 2">S11R28</strain>
    </source>
</reference>
<name>A0A6M4A2G0_9BURK</name>